<keyword evidence="3 7" id="KW-1133">Transmembrane helix</keyword>
<feature type="compositionally biased region" description="Basic and acidic residues" evidence="6">
    <location>
        <begin position="312"/>
        <end position="331"/>
    </location>
</feature>
<feature type="transmembrane region" description="Helical" evidence="7">
    <location>
        <begin position="145"/>
        <end position="169"/>
    </location>
</feature>
<dbReference type="InterPro" id="IPR052337">
    <property type="entry name" value="SAT4-like"/>
</dbReference>
<dbReference type="GO" id="GO:0016020">
    <property type="term" value="C:membrane"/>
    <property type="evidence" value="ECO:0007669"/>
    <property type="project" value="UniProtKB-SubCell"/>
</dbReference>
<evidence type="ECO:0000313" key="10">
    <source>
        <dbReference type="Proteomes" id="UP000191004"/>
    </source>
</evidence>
<feature type="region of interest" description="Disordered" evidence="6">
    <location>
        <begin position="309"/>
        <end position="335"/>
    </location>
</feature>
<dbReference type="EMBL" id="LVVK01000023">
    <property type="protein sequence ID" value="OPB36369.1"/>
    <property type="molecule type" value="Genomic_DNA"/>
</dbReference>
<dbReference type="OrthoDB" id="5329176at2759"/>
<name>A0A1T3C5R3_9HYPO</name>
<feature type="transmembrane region" description="Helical" evidence="7">
    <location>
        <begin position="264"/>
        <end position="285"/>
    </location>
</feature>
<evidence type="ECO:0000256" key="4">
    <source>
        <dbReference type="ARBA" id="ARBA00023136"/>
    </source>
</evidence>
<dbReference type="Pfam" id="PF20684">
    <property type="entry name" value="Fung_rhodopsin"/>
    <property type="match status" value="1"/>
</dbReference>
<protein>
    <submittedName>
        <fullName evidence="9">PTH11 GPCR protein</fullName>
    </submittedName>
</protein>
<evidence type="ECO:0000256" key="6">
    <source>
        <dbReference type="SAM" id="MobiDB-lite"/>
    </source>
</evidence>
<evidence type="ECO:0000256" key="5">
    <source>
        <dbReference type="ARBA" id="ARBA00038359"/>
    </source>
</evidence>
<feature type="transmembrane region" description="Helical" evidence="7">
    <location>
        <begin position="226"/>
        <end position="252"/>
    </location>
</feature>
<sequence length="423" mass="46877">MASLTIPPGVDLCQIPASLPPPGVVPNFVDPESLAGAIIAVSVVMLTWSTTFVAARLWMNWRNLKLADYFAIIGWVLNVAYTGLILSVARYSRHQWNVPVCWYTATYMKIIFSFGMLLGPAIFFAKAAILLLYLQIFSAHRTMRISVYILMVVLVFTYWTNTILEIAFAAPRPGETWISLLTSGNPGKIIYYGPVQGTLAVLIDIAIFVLPLPVLWKLNMPLRRRIALCAVFFTALMGIIASVVALWARVILLGTQDLTWLESQMFICIIVENNVALVVCCVPAFKNMCKKHIAETRAWKALMKKIHRRRGDRGGNEEGDNNVEKGGDRHCGGPQLAPDYLNTDNSKESTYENEVASEGNLKHFVSQGQGSGSYDASSYSSRVVHIQGGVKEENEMPESANVGTNGIVRNIDITQEVHPEHMV</sequence>
<organism evidence="9 10">
    <name type="scientific">Trichoderma guizhouense</name>
    <dbReference type="NCBI Taxonomy" id="1491466"/>
    <lineage>
        <taxon>Eukaryota</taxon>
        <taxon>Fungi</taxon>
        <taxon>Dikarya</taxon>
        <taxon>Ascomycota</taxon>
        <taxon>Pezizomycotina</taxon>
        <taxon>Sordariomycetes</taxon>
        <taxon>Hypocreomycetidae</taxon>
        <taxon>Hypocreales</taxon>
        <taxon>Hypocreaceae</taxon>
        <taxon>Trichoderma</taxon>
    </lineage>
</organism>
<evidence type="ECO:0000256" key="7">
    <source>
        <dbReference type="SAM" id="Phobius"/>
    </source>
</evidence>
<dbReference type="AlphaFoldDB" id="A0A1T3C5R3"/>
<accession>A0A1T3C5R3</accession>
<dbReference type="PANTHER" id="PTHR33048:SF47">
    <property type="entry name" value="INTEGRAL MEMBRANE PROTEIN-RELATED"/>
    <property type="match status" value="1"/>
</dbReference>
<dbReference type="Proteomes" id="UP000191004">
    <property type="component" value="Unassembled WGS sequence"/>
</dbReference>
<evidence type="ECO:0000313" key="9">
    <source>
        <dbReference type="EMBL" id="OPB36369.1"/>
    </source>
</evidence>
<dbReference type="InterPro" id="IPR049326">
    <property type="entry name" value="Rhodopsin_dom_fungi"/>
</dbReference>
<evidence type="ECO:0000259" key="8">
    <source>
        <dbReference type="Pfam" id="PF20684"/>
    </source>
</evidence>
<feature type="transmembrane region" description="Helical" evidence="7">
    <location>
        <begin position="189"/>
        <end position="214"/>
    </location>
</feature>
<evidence type="ECO:0000256" key="2">
    <source>
        <dbReference type="ARBA" id="ARBA00022692"/>
    </source>
</evidence>
<keyword evidence="10" id="KW-1185">Reference proteome</keyword>
<proteinExistence type="inferred from homology"/>
<feature type="transmembrane region" description="Helical" evidence="7">
    <location>
        <begin position="34"/>
        <end position="57"/>
    </location>
</feature>
<reference evidence="9 10" key="1">
    <citation type="submission" date="2016-04" db="EMBL/GenBank/DDBJ databases">
        <title>Multiple horizontal gene transfer events from other fungi enriched the ability of the initially mycotrophic fungus Trichoderma (Ascomycota) to feed on dead plant biomass.</title>
        <authorList>
            <person name="Atanasova L."/>
            <person name="Chenthamara K."/>
            <person name="Zhang J."/>
            <person name="Grujic M."/>
            <person name="Henrissat B."/>
            <person name="Kuo A."/>
            <person name="Aertz A."/>
            <person name="Salamov A."/>
            <person name="Lipzen A."/>
            <person name="Labutti K."/>
            <person name="Barry K."/>
            <person name="Miao Y."/>
            <person name="Rahimi M.J."/>
            <person name="Shen Q."/>
            <person name="Grigoriev I.V."/>
            <person name="Kubicek C.P."/>
            <person name="Druzhinina I.S."/>
        </authorList>
    </citation>
    <scope>NUCLEOTIDE SEQUENCE [LARGE SCALE GENOMIC DNA]</scope>
    <source>
        <strain evidence="9 10">NJAU 4742</strain>
    </source>
</reference>
<comment type="subcellular location">
    <subcellularLocation>
        <location evidence="1">Membrane</location>
        <topology evidence="1">Multi-pass membrane protein</topology>
    </subcellularLocation>
</comment>
<feature type="domain" description="Rhodopsin" evidence="8">
    <location>
        <begin position="55"/>
        <end position="290"/>
    </location>
</feature>
<comment type="similarity">
    <text evidence="5">Belongs to the SAT4 family.</text>
</comment>
<feature type="transmembrane region" description="Helical" evidence="7">
    <location>
        <begin position="110"/>
        <end position="133"/>
    </location>
</feature>
<feature type="transmembrane region" description="Helical" evidence="7">
    <location>
        <begin position="69"/>
        <end position="90"/>
    </location>
</feature>
<keyword evidence="4 7" id="KW-0472">Membrane</keyword>
<evidence type="ECO:0000256" key="3">
    <source>
        <dbReference type="ARBA" id="ARBA00022989"/>
    </source>
</evidence>
<gene>
    <name evidence="9" type="ORF">A0O28_0054480</name>
</gene>
<comment type="caution">
    <text evidence="9">The sequence shown here is derived from an EMBL/GenBank/DDBJ whole genome shotgun (WGS) entry which is preliminary data.</text>
</comment>
<evidence type="ECO:0000256" key="1">
    <source>
        <dbReference type="ARBA" id="ARBA00004141"/>
    </source>
</evidence>
<dbReference type="PANTHER" id="PTHR33048">
    <property type="entry name" value="PTH11-LIKE INTEGRAL MEMBRANE PROTEIN (AFU_ORTHOLOGUE AFUA_5G11245)"/>
    <property type="match status" value="1"/>
</dbReference>
<keyword evidence="2 7" id="KW-0812">Transmembrane</keyword>